<proteinExistence type="inferred from homology"/>
<dbReference type="InterPro" id="IPR001242">
    <property type="entry name" value="Condensation_dom"/>
</dbReference>
<organism evidence="6 7">
    <name type="scientific">Talaromyces proteolyticus</name>
    <dbReference type="NCBI Taxonomy" id="1131652"/>
    <lineage>
        <taxon>Eukaryota</taxon>
        <taxon>Fungi</taxon>
        <taxon>Dikarya</taxon>
        <taxon>Ascomycota</taxon>
        <taxon>Pezizomycotina</taxon>
        <taxon>Eurotiomycetes</taxon>
        <taxon>Eurotiomycetidae</taxon>
        <taxon>Eurotiales</taxon>
        <taxon>Trichocomaceae</taxon>
        <taxon>Talaromyces</taxon>
        <taxon>Talaromyces sect. Bacilispori</taxon>
    </lineage>
</organism>
<dbReference type="GO" id="GO:0031177">
    <property type="term" value="F:phosphopantetheine binding"/>
    <property type="evidence" value="ECO:0007669"/>
    <property type="project" value="TreeGrafter"/>
</dbReference>
<dbReference type="RefSeq" id="XP_046075569.1">
    <property type="nucleotide sequence ID" value="XM_046210664.1"/>
</dbReference>
<feature type="domain" description="Carrier" evidence="5">
    <location>
        <begin position="527"/>
        <end position="603"/>
    </location>
</feature>
<dbReference type="Gene3D" id="1.10.1200.10">
    <property type="entry name" value="ACP-like"/>
    <property type="match status" value="3"/>
</dbReference>
<dbReference type="GeneID" id="70240951"/>
<evidence type="ECO:0000256" key="4">
    <source>
        <dbReference type="ARBA" id="ARBA00029454"/>
    </source>
</evidence>
<dbReference type="InterPro" id="IPR010071">
    <property type="entry name" value="AA_adenyl_dom"/>
</dbReference>
<dbReference type="Pfam" id="PF00668">
    <property type="entry name" value="Condensation"/>
    <property type="match status" value="2"/>
</dbReference>
<accession>A0AAD4KVW4</accession>
<dbReference type="Pfam" id="PF00501">
    <property type="entry name" value="AMP-binding"/>
    <property type="match status" value="2"/>
</dbReference>
<dbReference type="Gene3D" id="3.30.559.30">
    <property type="entry name" value="Nonribosomal peptide synthetase, condensation domain"/>
    <property type="match status" value="2"/>
</dbReference>
<evidence type="ECO:0000313" key="7">
    <source>
        <dbReference type="Proteomes" id="UP001201262"/>
    </source>
</evidence>
<keyword evidence="1" id="KW-0596">Phosphopantetheine</keyword>
<dbReference type="GO" id="GO:0016874">
    <property type="term" value="F:ligase activity"/>
    <property type="evidence" value="ECO:0007669"/>
    <property type="project" value="UniProtKB-KW"/>
</dbReference>
<dbReference type="Gene3D" id="3.40.50.12780">
    <property type="entry name" value="N-terminal domain of ligase-like"/>
    <property type="match status" value="2"/>
</dbReference>
<dbReference type="InterPro" id="IPR000873">
    <property type="entry name" value="AMP-dep_synth/lig_dom"/>
</dbReference>
<evidence type="ECO:0000256" key="3">
    <source>
        <dbReference type="ARBA" id="ARBA00022598"/>
    </source>
</evidence>
<evidence type="ECO:0000256" key="2">
    <source>
        <dbReference type="ARBA" id="ARBA00022553"/>
    </source>
</evidence>
<dbReference type="PROSITE" id="PS50075">
    <property type="entry name" value="CARRIER"/>
    <property type="match status" value="3"/>
</dbReference>
<feature type="domain" description="Carrier" evidence="5">
    <location>
        <begin position="2179"/>
        <end position="2252"/>
    </location>
</feature>
<dbReference type="Pfam" id="PF00550">
    <property type="entry name" value="PP-binding"/>
    <property type="match status" value="2"/>
</dbReference>
<feature type="domain" description="Carrier" evidence="5">
    <location>
        <begin position="1608"/>
        <end position="1687"/>
    </location>
</feature>
<comment type="caution">
    <text evidence="6">The sequence shown here is derived from an EMBL/GenBank/DDBJ whole genome shotgun (WGS) entry which is preliminary data.</text>
</comment>
<dbReference type="NCBIfam" id="TIGR01733">
    <property type="entry name" value="AA-adenyl-dom"/>
    <property type="match status" value="1"/>
</dbReference>
<dbReference type="SUPFAM" id="SSF56801">
    <property type="entry name" value="Acetyl-CoA synthetase-like"/>
    <property type="match status" value="2"/>
</dbReference>
<dbReference type="EMBL" id="JAJTJA010000003">
    <property type="protein sequence ID" value="KAH8702193.1"/>
    <property type="molecule type" value="Genomic_DNA"/>
</dbReference>
<dbReference type="InterPro" id="IPR036736">
    <property type="entry name" value="ACP-like_sf"/>
</dbReference>
<dbReference type="Proteomes" id="UP001201262">
    <property type="component" value="Unassembled WGS sequence"/>
</dbReference>
<dbReference type="PANTHER" id="PTHR45527:SF11">
    <property type="entry name" value="NONRIBOSOMAL PEPTIDE SYNTHETASE 5"/>
    <property type="match status" value="1"/>
</dbReference>
<dbReference type="InterPro" id="IPR045851">
    <property type="entry name" value="AMP-bd_C_sf"/>
</dbReference>
<comment type="similarity">
    <text evidence="4">Belongs to the NRP synthetase family.</text>
</comment>
<dbReference type="PROSITE" id="PS00455">
    <property type="entry name" value="AMP_BINDING"/>
    <property type="match status" value="2"/>
</dbReference>
<sequence length="2252" mass="248268">MSAQDYSNTETLLDHFHRERHSYPSTIAVEDGTKDTNPITRPKITYAQLDSLSELWSERLHLAGVGPGSIVPLLSSRSISMVAATLAILKLRAAYVPMDVHSWGRDRIDSVLGTVSPKVVVSTSKTGSEVLMKGAQSQDPTHGLDYTVVTLDDSVDRDAKTGEVTIVNGFHKPRLVGSEDNGRGDDLAYMIFTSGTTGKPKGVMIGQRSISRYVKEGGELPFNLNTTRGTRVLLICSVGFDVCAGIMFNAVCNGGTIVLADPPTLETIAKECSVLPLTPSILATLDPTAGFERIEKIFLGGESPPPALIEAWTSENRRLYNSYGPTETTCTATMAELKPGVPATIGYPISYSNVILLDNQGNESSSEGEILISGLGLAHGYFQDAEKTEKLFIMRDGIRYYKTGDYGKNTPYGLQFCGRRDHMVKNRGFLINLEDVELALSSSPKVDRASALMFQGRLSAFVAPISAKEGLREYLGDTVSTFLVPDTVYSLDSFPMTSNGKVDRRALVQILGQGGLATDGENEQVGVTDLSSVEAVRRGFAHVLKLPISQISELSSFKNLGGHSLAAVLLVTTLRRMEFEISVADVLLLDSVQKIASSAKTSPSINRLPDVSSSTSKYENELAQLRQDVATAKGLTIDNVLPMTDMQTKMARASIVTSGLSFIKTSFTFDHAGKGNFPSILKAAWIRLNERHGILRTTFLLSSPRPVQIISPYAQPDWEEIVTTDSRWDSICEREEILDMNDFTNFNEEDSGSLSRVLLVIVPNNRTRFIWTVHHSLIDGWSMANLMSDFSTCLNENQQALPPAPQFADVALSMSRLEFEQREKAISFWKGYLNRNLPPARLRLPESSDINNYRTSTQSQRLTVTVSAIESAANTFSVTPATLLYAAWGIVISRYSGSERVNIGAVLSGRSLPIPGIENIVGPVINTLPLPLNCCTEESSSDSTSGPRTVQGFLQSVFKALCEIIEFQWSSSSLIQDACESKFVDLFQTLFVLQYDFPDNPWGSNAVSAPRDQKYEETTEIPLTILLDSMGGVFNVKFLYRHSFFENFIIHNMYKHFDNVLSALVATAPEEGLESVIGRMLGVDETETLIAQPRPSPEPQSDLFQSQLGSLGRSPKCLAEAIDNIIRNYPENCAVEGLDKSLTYTELDQDTNRIASRMIEHSGPGKVVCIISDGSIEWLLAIVATIRVGAIYCPIDQKLPDKRKSYMISNSQASLIIYTSSKQDRISGSEAIPFLDIKTVLLETVTALSADARRISYRSSDDVACLIYTSGSTGLPKAVQLQHKGILSVISDGKGRLYSRPGQRNAQLLSLGFDCCIKEVFSTLCFGATLVLKDFEDPIAHLKRVDATMATPSLLATLDPSDYANLKVITVAGEATSQSLNDKWAVGGRILINGYGPAECTLICTTARLNPGKKVSIGNAVPGMACYILDKKMRPVPRGVSGEIFMSGTQVTPGYLRNEAETALRFLGNPFYPNIPMFKTGDIGRRLENGEIEYIGREDNLVKLRGFRIDLGEIHSTISRVASAARNVALVVFNGSLFAFVTPEMLDGESLKRDLEGQLPEYAVPSRVIPLAKLPTSTNHKVDSKALRQLLVQREEEVDKKSQGQVQLPRTETERVVAGIWADVLGRDINLYPISLTDRFFEIGGHSLLQIQVSQFIAKKWEINSPLRLVTRHHILQDLCQAIERVIEGKDYANIASRKPKRKPFLDFEPIERTVSLPLSYLEKEMLLNHLISSGSPAGNMTFVGKVRGNINIQAMADSFQYVTAETEVFRSKYLVVNGELHRSQMRRLQVPHVVQTGNIDAFIQGKLNKCFDLTEDPPVDVSIIIESSTQATVVVVMSHVVGDAITMANYLKKVSTSYDMLQSPKNGMHSQVQVANSEKLTYLDWAAWAETTELDAGLANFWKSYLSNLPEPLSLGQPKAIPTYMGLSRSSILPQSLRLGLSQLATRTSTTMHQIVLAGVFLCLQCIDRRDDMLLAAPFTHRIEQGTETMPGLFLDRLIIRLRRAQEDSLSQFLSTVKESSQQSLAHFIPFKSLRKLLELNPSLSNPLFKIMVTYHTQVERGSVLELKGAEVQSIHCRKGGAKFPITFEFTENAHHGVRLDMEYDLGCVSEEIATRLEFALMFTLQLMVLDRPPDEIIKLVYDSFHTTSRLSSEGTILLANGTHTASEGKERTLRPVEHTAKLIQEAISECLGLNEGGVKDQLSFWELGAQSTDAVRLQWLCKKQGVDVSLRDIFVIGTALELAKRATACK</sequence>
<dbReference type="InterPro" id="IPR042099">
    <property type="entry name" value="ANL_N_sf"/>
</dbReference>
<evidence type="ECO:0000259" key="5">
    <source>
        <dbReference type="PROSITE" id="PS50075"/>
    </source>
</evidence>
<dbReference type="SUPFAM" id="SSF52777">
    <property type="entry name" value="CoA-dependent acyltransferases"/>
    <property type="match status" value="4"/>
</dbReference>
<reference evidence="6" key="1">
    <citation type="submission" date="2021-12" db="EMBL/GenBank/DDBJ databases">
        <title>Convergent genome expansion in fungi linked to evolution of root-endophyte symbiosis.</title>
        <authorList>
            <consortium name="DOE Joint Genome Institute"/>
            <person name="Ke Y.-H."/>
            <person name="Bonito G."/>
            <person name="Liao H.-L."/>
            <person name="Looney B."/>
            <person name="Rojas-Flechas A."/>
            <person name="Nash J."/>
            <person name="Hameed K."/>
            <person name="Schadt C."/>
            <person name="Martin F."/>
            <person name="Crous P.W."/>
            <person name="Miettinen O."/>
            <person name="Magnuson J.K."/>
            <person name="Labbe J."/>
            <person name="Jacobson D."/>
            <person name="Doktycz M.J."/>
            <person name="Veneault-Fourrey C."/>
            <person name="Kuo A."/>
            <person name="Mondo S."/>
            <person name="Calhoun S."/>
            <person name="Riley R."/>
            <person name="Ohm R."/>
            <person name="LaButti K."/>
            <person name="Andreopoulos B."/>
            <person name="Pangilinan J."/>
            <person name="Nolan M."/>
            <person name="Tritt A."/>
            <person name="Clum A."/>
            <person name="Lipzen A."/>
            <person name="Daum C."/>
            <person name="Barry K."/>
            <person name="Grigoriev I.V."/>
            <person name="Vilgalys R."/>
        </authorList>
    </citation>
    <scope>NUCLEOTIDE SEQUENCE</scope>
    <source>
        <strain evidence="6">PMI_201</strain>
    </source>
</reference>
<dbReference type="InterPro" id="IPR023213">
    <property type="entry name" value="CAT-like_dom_sf"/>
</dbReference>
<dbReference type="GO" id="GO:0043041">
    <property type="term" value="P:amino acid activation for nonribosomal peptide biosynthetic process"/>
    <property type="evidence" value="ECO:0007669"/>
    <property type="project" value="TreeGrafter"/>
</dbReference>
<keyword evidence="3" id="KW-0436">Ligase</keyword>
<dbReference type="PROSITE" id="PS00012">
    <property type="entry name" value="PHOSPHOPANTETHEINE"/>
    <property type="match status" value="1"/>
</dbReference>
<dbReference type="GO" id="GO:0044550">
    <property type="term" value="P:secondary metabolite biosynthetic process"/>
    <property type="evidence" value="ECO:0007669"/>
    <property type="project" value="TreeGrafter"/>
</dbReference>
<protein>
    <submittedName>
        <fullName evidence="6">Gramicidin S synthetase 1</fullName>
    </submittedName>
</protein>
<dbReference type="InterPro" id="IPR009081">
    <property type="entry name" value="PP-bd_ACP"/>
</dbReference>
<dbReference type="Gene3D" id="3.30.559.10">
    <property type="entry name" value="Chloramphenicol acetyltransferase-like domain"/>
    <property type="match status" value="2"/>
</dbReference>
<gene>
    <name evidence="6" type="ORF">BGW36DRAFT_289429</name>
</gene>
<dbReference type="GO" id="GO:0005737">
    <property type="term" value="C:cytoplasm"/>
    <property type="evidence" value="ECO:0007669"/>
    <property type="project" value="TreeGrafter"/>
</dbReference>
<name>A0AAD4KVW4_9EURO</name>
<evidence type="ECO:0000256" key="1">
    <source>
        <dbReference type="ARBA" id="ARBA00022450"/>
    </source>
</evidence>
<dbReference type="InterPro" id="IPR006162">
    <property type="entry name" value="Ppantetheine_attach_site"/>
</dbReference>
<dbReference type="Gene3D" id="3.30.300.30">
    <property type="match status" value="2"/>
</dbReference>
<dbReference type="SUPFAM" id="SSF47336">
    <property type="entry name" value="ACP-like"/>
    <property type="match status" value="3"/>
</dbReference>
<dbReference type="InterPro" id="IPR020845">
    <property type="entry name" value="AMP-binding_CS"/>
</dbReference>
<keyword evidence="2" id="KW-0597">Phosphoprotein</keyword>
<keyword evidence="7" id="KW-1185">Reference proteome</keyword>
<evidence type="ECO:0000313" key="6">
    <source>
        <dbReference type="EMBL" id="KAH8702193.1"/>
    </source>
</evidence>
<dbReference type="PANTHER" id="PTHR45527">
    <property type="entry name" value="NONRIBOSOMAL PEPTIDE SYNTHETASE"/>
    <property type="match status" value="1"/>
</dbReference>